<evidence type="ECO:0000256" key="6">
    <source>
        <dbReference type="ARBA" id="ARBA00022529"/>
    </source>
</evidence>
<keyword evidence="12" id="KW-1015">Disulfide bond</keyword>
<evidence type="ECO:0000256" key="1">
    <source>
        <dbReference type="ARBA" id="ARBA00004371"/>
    </source>
</evidence>
<keyword evidence="7 16" id="KW-0540">Nuclease</keyword>
<dbReference type="Proteomes" id="UP000002280">
    <property type="component" value="Chromosome 1"/>
</dbReference>
<evidence type="ECO:0000256" key="12">
    <source>
        <dbReference type="ARBA" id="ARBA00023157"/>
    </source>
</evidence>
<evidence type="ECO:0000256" key="7">
    <source>
        <dbReference type="ARBA" id="ARBA00022722"/>
    </source>
</evidence>
<evidence type="ECO:0000256" key="14">
    <source>
        <dbReference type="ARBA" id="ARBA00023228"/>
    </source>
</evidence>
<dbReference type="GO" id="GO:0005576">
    <property type="term" value="C:extracellular region"/>
    <property type="evidence" value="ECO:0007669"/>
    <property type="project" value="UniProtKB-SubCell"/>
</dbReference>
<name>A0A5F8GQE1_MONDO</name>
<dbReference type="InterPro" id="IPR001427">
    <property type="entry name" value="RNaseA"/>
</dbReference>
<dbReference type="Ensembl" id="ENSMODT00000080156.1">
    <property type="protein sequence ID" value="ENSMODP00000049878.1"/>
    <property type="gene ID" value="ENSMODG00000045391.1"/>
</dbReference>
<evidence type="ECO:0000256" key="2">
    <source>
        <dbReference type="ARBA" id="ARBA00004463"/>
    </source>
</evidence>
<evidence type="ECO:0000256" key="13">
    <source>
        <dbReference type="ARBA" id="ARBA00023180"/>
    </source>
</evidence>
<evidence type="ECO:0000313" key="20">
    <source>
        <dbReference type="Proteomes" id="UP000002280"/>
    </source>
</evidence>
<evidence type="ECO:0000256" key="4">
    <source>
        <dbReference type="ARBA" id="ARBA00005600"/>
    </source>
</evidence>
<dbReference type="PANTHER" id="PTHR11437:SF4">
    <property type="entry name" value="RIBONUCLEASE K6"/>
    <property type="match status" value="1"/>
</dbReference>
<dbReference type="GO" id="GO:0003676">
    <property type="term" value="F:nucleic acid binding"/>
    <property type="evidence" value="ECO:0007669"/>
    <property type="project" value="InterPro"/>
</dbReference>
<evidence type="ECO:0000256" key="5">
    <source>
        <dbReference type="ARBA" id="ARBA00022525"/>
    </source>
</evidence>
<dbReference type="GO" id="GO:0050830">
    <property type="term" value="P:defense response to Gram-positive bacterium"/>
    <property type="evidence" value="ECO:0000318"/>
    <property type="project" value="GO_Central"/>
</dbReference>
<dbReference type="SMART" id="SM00092">
    <property type="entry name" value="RNAse_Pc"/>
    <property type="match status" value="1"/>
</dbReference>
<comment type="similarity">
    <text evidence="4 16">Belongs to the pancreatic ribonuclease family.</text>
</comment>
<protein>
    <recommendedName>
        <fullName evidence="18">Ribonuclease A-domain domain-containing protein</fullName>
    </recommendedName>
</protein>
<dbReference type="SUPFAM" id="SSF54076">
    <property type="entry name" value="RNase A-like"/>
    <property type="match status" value="1"/>
</dbReference>
<dbReference type="GO" id="GO:0016787">
    <property type="term" value="F:hydrolase activity"/>
    <property type="evidence" value="ECO:0007669"/>
    <property type="project" value="UniProtKB-KW"/>
</dbReference>
<keyword evidence="9 16" id="KW-0255">Endonuclease</keyword>
<proteinExistence type="inferred from homology"/>
<keyword evidence="20" id="KW-1185">Reference proteome</keyword>
<dbReference type="GO" id="GO:0005764">
    <property type="term" value="C:lysosome"/>
    <property type="evidence" value="ECO:0007669"/>
    <property type="project" value="UniProtKB-SubCell"/>
</dbReference>
<dbReference type="PRINTS" id="PR00794">
    <property type="entry name" value="RIBONUCLEASE"/>
</dbReference>
<dbReference type="PROSITE" id="PS00127">
    <property type="entry name" value="RNASE_PANCREATIC"/>
    <property type="match status" value="1"/>
</dbReference>
<reference evidence="19 20" key="1">
    <citation type="journal article" date="2007" name="Nature">
        <title>Genome of the marsupial Monodelphis domestica reveals innovation in non-coding sequences.</title>
        <authorList>
            <person name="Mikkelsen T.S."/>
            <person name="Wakefield M.J."/>
            <person name="Aken B."/>
            <person name="Amemiya C.T."/>
            <person name="Chang J.L."/>
            <person name="Duke S."/>
            <person name="Garber M."/>
            <person name="Gentles A.J."/>
            <person name="Goodstadt L."/>
            <person name="Heger A."/>
            <person name="Jurka J."/>
            <person name="Kamal M."/>
            <person name="Mauceli E."/>
            <person name="Searle S.M."/>
            <person name="Sharpe T."/>
            <person name="Baker M.L."/>
            <person name="Batzer M.A."/>
            <person name="Benos P.V."/>
            <person name="Belov K."/>
            <person name="Clamp M."/>
            <person name="Cook A."/>
            <person name="Cuff J."/>
            <person name="Das R."/>
            <person name="Davidow L."/>
            <person name="Deakin J.E."/>
            <person name="Fazzari M.J."/>
            <person name="Glass J.L."/>
            <person name="Grabherr M."/>
            <person name="Greally J.M."/>
            <person name="Gu W."/>
            <person name="Hore T.A."/>
            <person name="Huttley G.A."/>
            <person name="Kleber M."/>
            <person name="Jirtle R.L."/>
            <person name="Koina E."/>
            <person name="Lee J.T."/>
            <person name="Mahony S."/>
            <person name="Marra M.A."/>
            <person name="Miller R.D."/>
            <person name="Nicholls R.D."/>
            <person name="Oda M."/>
            <person name="Papenfuss A.T."/>
            <person name="Parra Z.E."/>
            <person name="Pollock D.D."/>
            <person name="Ray D.A."/>
            <person name="Schein J.E."/>
            <person name="Speed T.P."/>
            <person name="Thompson K."/>
            <person name="VandeBerg J.L."/>
            <person name="Wade C.M."/>
            <person name="Walker J.A."/>
            <person name="Waters P.D."/>
            <person name="Webber C."/>
            <person name="Weidman J.R."/>
            <person name="Xie X."/>
            <person name="Zody M.C."/>
            <person name="Baldwin J."/>
            <person name="Abdouelleil A."/>
            <person name="Abdulkadir J."/>
            <person name="Abebe A."/>
            <person name="Abera B."/>
            <person name="Abreu J."/>
            <person name="Acer S.C."/>
            <person name="Aftuck L."/>
            <person name="Alexander A."/>
            <person name="An P."/>
            <person name="Anderson E."/>
            <person name="Anderson S."/>
            <person name="Arachi H."/>
            <person name="Azer M."/>
            <person name="Bachantsang P."/>
            <person name="Barry A."/>
            <person name="Bayul T."/>
            <person name="Berlin A."/>
            <person name="Bessette D."/>
            <person name="Bloom T."/>
            <person name="Bloom T."/>
            <person name="Boguslavskiy L."/>
            <person name="Bonnet C."/>
            <person name="Boukhgalter B."/>
            <person name="Bourzgui I."/>
            <person name="Brown A."/>
            <person name="Cahill P."/>
            <person name="Channer S."/>
            <person name="Cheshatsang Y."/>
            <person name="Chuda L."/>
            <person name="Citroen M."/>
            <person name="Collymore A."/>
            <person name="Cooke P."/>
            <person name="Costello M."/>
            <person name="D'Aco K."/>
            <person name="Daza R."/>
            <person name="De Haan G."/>
            <person name="DeGray S."/>
            <person name="DeMaso C."/>
            <person name="Dhargay N."/>
            <person name="Dooley K."/>
            <person name="Dooley E."/>
            <person name="Doricent M."/>
            <person name="Dorje P."/>
            <person name="Dorjee K."/>
            <person name="Dupes A."/>
            <person name="Elong R."/>
            <person name="Falk J."/>
            <person name="Farina A."/>
            <person name="Faro S."/>
            <person name="Ferguson D."/>
            <person name="Fisher S."/>
            <person name="Foley C.D."/>
            <person name="Franke A."/>
            <person name="Friedrich D."/>
            <person name="Gadbois L."/>
            <person name="Gearin G."/>
            <person name="Gearin C.R."/>
            <person name="Giannoukos G."/>
            <person name="Goode T."/>
            <person name="Graham J."/>
            <person name="Grandbois E."/>
            <person name="Grewal S."/>
            <person name="Gyaltsen K."/>
            <person name="Hafez N."/>
            <person name="Hagos B."/>
            <person name="Hall J."/>
            <person name="Henson C."/>
            <person name="Hollinger A."/>
            <person name="Honan T."/>
            <person name="Huard M.D."/>
            <person name="Hughes L."/>
            <person name="Hurhula B."/>
            <person name="Husby M.E."/>
            <person name="Kamat A."/>
            <person name="Kanga B."/>
            <person name="Kashin S."/>
            <person name="Khazanovich D."/>
            <person name="Kisner P."/>
            <person name="Lance K."/>
            <person name="Lara M."/>
            <person name="Lee W."/>
            <person name="Lennon N."/>
            <person name="Letendre F."/>
            <person name="LeVine R."/>
            <person name="Lipovsky A."/>
            <person name="Liu X."/>
            <person name="Liu J."/>
            <person name="Liu S."/>
            <person name="Lokyitsang T."/>
            <person name="Lokyitsang Y."/>
            <person name="Lubonja R."/>
            <person name="Lui A."/>
            <person name="MacDonald P."/>
            <person name="Magnisalis V."/>
            <person name="Maru K."/>
            <person name="Matthews C."/>
            <person name="McCusker W."/>
            <person name="McDonough S."/>
            <person name="Mehta T."/>
            <person name="Meldrim J."/>
            <person name="Meneus L."/>
            <person name="Mihai O."/>
            <person name="Mihalev A."/>
            <person name="Mihova T."/>
            <person name="Mittelman R."/>
            <person name="Mlenga V."/>
            <person name="Montmayeur A."/>
            <person name="Mulrain L."/>
            <person name="Navidi A."/>
            <person name="Naylor J."/>
            <person name="Negash T."/>
            <person name="Nguyen T."/>
            <person name="Nguyen N."/>
            <person name="Nicol R."/>
            <person name="Norbu C."/>
            <person name="Norbu N."/>
            <person name="Novod N."/>
            <person name="O'Neill B."/>
            <person name="Osman S."/>
            <person name="Markiewicz E."/>
            <person name="Oyono O.L."/>
            <person name="Patti C."/>
            <person name="Phunkhang P."/>
            <person name="Pierre F."/>
            <person name="Priest M."/>
            <person name="Raghuraman S."/>
            <person name="Rege F."/>
            <person name="Reyes R."/>
            <person name="Rise C."/>
            <person name="Rogov P."/>
            <person name="Ross K."/>
            <person name="Ryan E."/>
            <person name="Settipalli S."/>
            <person name="Shea T."/>
            <person name="Sherpa N."/>
            <person name="Shi L."/>
            <person name="Shih D."/>
            <person name="Sparrow T."/>
            <person name="Spaulding J."/>
            <person name="Stalker J."/>
            <person name="Stange-Thomann N."/>
            <person name="Stavropoulos S."/>
            <person name="Stone C."/>
            <person name="Strader C."/>
            <person name="Tesfaye S."/>
            <person name="Thomson T."/>
            <person name="Thoulutsang Y."/>
            <person name="Thoulutsang D."/>
            <person name="Topham K."/>
            <person name="Topping I."/>
            <person name="Tsamla T."/>
            <person name="Vassiliev H."/>
            <person name="Vo A."/>
            <person name="Wangchuk T."/>
            <person name="Wangdi T."/>
            <person name="Weiand M."/>
            <person name="Wilkinson J."/>
            <person name="Wilson A."/>
            <person name="Yadav S."/>
            <person name="Young G."/>
            <person name="Yu Q."/>
            <person name="Zembek L."/>
            <person name="Zhong D."/>
            <person name="Zimmer A."/>
            <person name="Zwirko Z."/>
            <person name="Jaffe D.B."/>
            <person name="Alvarez P."/>
            <person name="Brockman W."/>
            <person name="Butler J."/>
            <person name="Chin C."/>
            <person name="Gnerre S."/>
            <person name="MacCallum I."/>
            <person name="Graves J.A."/>
            <person name="Ponting C.P."/>
            <person name="Breen M."/>
            <person name="Samollow P.B."/>
            <person name="Lander E.S."/>
            <person name="Lindblad-Toh K."/>
        </authorList>
    </citation>
    <scope>NUCLEOTIDE SEQUENCE [LARGE SCALE GENOMIC DNA]</scope>
</reference>
<accession>A0A5F8GQE1</accession>
<dbReference type="FunFam" id="3.10.130.10:FF:000001">
    <property type="entry name" value="Ribonuclease pancreatic"/>
    <property type="match status" value="1"/>
</dbReference>
<keyword evidence="8" id="KW-0732">Signal</keyword>
<keyword evidence="10 16" id="KW-0378">Hydrolase</keyword>
<dbReference type="Gene3D" id="3.10.130.10">
    <property type="entry name" value="Ribonuclease A-like domain"/>
    <property type="match status" value="1"/>
</dbReference>
<dbReference type="InterPro" id="IPR023411">
    <property type="entry name" value="RNaseA_AS"/>
</dbReference>
<reference evidence="19" key="3">
    <citation type="submission" date="2025-09" db="UniProtKB">
        <authorList>
            <consortium name="Ensembl"/>
        </authorList>
    </citation>
    <scope>IDENTIFICATION</scope>
</reference>
<keyword evidence="5" id="KW-0964">Secreted</keyword>
<keyword evidence="11" id="KW-0044">Antibiotic</keyword>
<dbReference type="FunCoup" id="A0A5F8GQE1">
    <property type="interactions" value="188"/>
</dbReference>
<keyword evidence="14" id="KW-0458">Lysosome</keyword>
<evidence type="ECO:0000256" key="11">
    <source>
        <dbReference type="ARBA" id="ARBA00023022"/>
    </source>
</evidence>
<evidence type="ECO:0000256" key="8">
    <source>
        <dbReference type="ARBA" id="ARBA00022729"/>
    </source>
</evidence>
<dbReference type="GO" id="GO:0004519">
    <property type="term" value="F:endonuclease activity"/>
    <property type="evidence" value="ECO:0007669"/>
    <property type="project" value="UniProtKB-KW"/>
</dbReference>
<dbReference type="Bgee" id="ENSMODG00000045391">
    <property type="expression patterns" value="Expressed in skeletal muscle tissue and 5 other cell types or tissues"/>
</dbReference>
<dbReference type="Pfam" id="PF00074">
    <property type="entry name" value="RnaseA"/>
    <property type="match status" value="1"/>
</dbReference>
<sequence>MNGIHWLRSHGRKGDWDRLLSQNQGVTGSNLFLHMRCPCQPQTSTKPEPPGQPHSSVRSPINKEATPRFSLQLFGFNSKQKLFSIRLGEMASVLASPCPLLLLFLGLWEVPVSTKPENLTHAQWFQLQHVQPSPLKCNRAMGRINYYKQHCKRLNTFLHDSFPNVATVCESPSMACKNGQENCHQSPGTISMTQCDLTSGKYPNCKYSNTALDRAFIVACDPPEAGDPLGYQLVPVHLEQTI</sequence>
<evidence type="ECO:0000256" key="3">
    <source>
        <dbReference type="ARBA" id="ARBA00004613"/>
    </source>
</evidence>
<evidence type="ECO:0000259" key="18">
    <source>
        <dbReference type="SMART" id="SM00092"/>
    </source>
</evidence>
<comment type="subunit">
    <text evidence="15">Interacts (via N-terminus) with bacterial lipopolysaccharide (LPS).</text>
</comment>
<dbReference type="GeneTree" id="ENSGT00940000163695"/>
<evidence type="ECO:0000256" key="10">
    <source>
        <dbReference type="ARBA" id="ARBA00022801"/>
    </source>
</evidence>
<dbReference type="InterPro" id="IPR023412">
    <property type="entry name" value="RNaseA_domain"/>
</dbReference>
<dbReference type="AlphaFoldDB" id="A0A5F8GQE1"/>
<dbReference type="CDD" id="cd06265">
    <property type="entry name" value="RNase_A_canonical"/>
    <property type="match status" value="1"/>
</dbReference>
<comment type="subcellular location">
    <subcellularLocation>
        <location evidence="2">Cytoplasmic granule</location>
    </subcellularLocation>
    <subcellularLocation>
        <location evidence="1">Lysosome</location>
    </subcellularLocation>
    <subcellularLocation>
        <location evidence="3">Secreted</location>
    </subcellularLocation>
</comment>
<keyword evidence="13" id="KW-0325">Glycoprotein</keyword>
<evidence type="ECO:0000313" key="19">
    <source>
        <dbReference type="Ensembl" id="ENSMODP00000049878.1"/>
    </source>
</evidence>
<feature type="region of interest" description="Disordered" evidence="17">
    <location>
        <begin position="39"/>
        <end position="60"/>
    </location>
</feature>
<feature type="domain" description="Ribonuclease A-domain" evidence="18">
    <location>
        <begin position="118"/>
        <end position="242"/>
    </location>
</feature>
<organism evidence="19 20">
    <name type="scientific">Monodelphis domestica</name>
    <name type="common">Gray short-tailed opossum</name>
    <dbReference type="NCBI Taxonomy" id="13616"/>
    <lineage>
        <taxon>Eukaryota</taxon>
        <taxon>Metazoa</taxon>
        <taxon>Chordata</taxon>
        <taxon>Craniata</taxon>
        <taxon>Vertebrata</taxon>
        <taxon>Euteleostomi</taxon>
        <taxon>Mammalia</taxon>
        <taxon>Metatheria</taxon>
        <taxon>Didelphimorphia</taxon>
        <taxon>Didelphidae</taxon>
        <taxon>Monodelphis</taxon>
    </lineage>
</organism>
<dbReference type="GO" id="GO:0004540">
    <property type="term" value="F:RNA nuclease activity"/>
    <property type="evidence" value="ECO:0000318"/>
    <property type="project" value="GO_Central"/>
</dbReference>
<dbReference type="InterPro" id="IPR036816">
    <property type="entry name" value="RNaseA-like_dom_sf"/>
</dbReference>
<reference evidence="19" key="2">
    <citation type="submission" date="2025-08" db="UniProtKB">
        <authorList>
            <consortium name="Ensembl"/>
        </authorList>
    </citation>
    <scope>IDENTIFICATION</scope>
</reference>
<dbReference type="PANTHER" id="PTHR11437">
    <property type="entry name" value="RIBONUCLEASE"/>
    <property type="match status" value="1"/>
</dbReference>
<dbReference type="InParanoid" id="A0A5F8GQE1"/>
<evidence type="ECO:0000256" key="9">
    <source>
        <dbReference type="ARBA" id="ARBA00022759"/>
    </source>
</evidence>
<keyword evidence="6" id="KW-0929">Antimicrobial</keyword>
<evidence type="ECO:0000256" key="15">
    <source>
        <dbReference type="ARBA" id="ARBA00038824"/>
    </source>
</evidence>
<evidence type="ECO:0000256" key="17">
    <source>
        <dbReference type="SAM" id="MobiDB-lite"/>
    </source>
</evidence>
<evidence type="ECO:0000256" key="16">
    <source>
        <dbReference type="RuleBase" id="RU000651"/>
    </source>
</evidence>
<dbReference type="STRING" id="13616.ENSMODP00000049878"/>